<dbReference type="AlphaFoldDB" id="A0A031FW93"/>
<dbReference type="Proteomes" id="UP000024001">
    <property type="component" value="Unassembled WGS sequence"/>
</dbReference>
<organism evidence="1 2">
    <name type="scientific">Microbacterium oleivorans</name>
    <dbReference type="NCBI Taxonomy" id="273677"/>
    <lineage>
        <taxon>Bacteria</taxon>
        <taxon>Bacillati</taxon>
        <taxon>Actinomycetota</taxon>
        <taxon>Actinomycetes</taxon>
        <taxon>Micrococcales</taxon>
        <taxon>Microbacteriaceae</taxon>
        <taxon>Microbacterium</taxon>
    </lineage>
</organism>
<sequence>MTAALLLLFLVVVIVSATLAVVRVVALDGYHRQPTRTHGSRFP</sequence>
<protein>
    <submittedName>
        <fullName evidence="1">Uncharacterized protein</fullName>
    </submittedName>
</protein>
<dbReference type="RefSeq" id="WP_268744960.1">
    <property type="nucleotide sequence ID" value="NZ_JFYO01000002.1"/>
</dbReference>
<dbReference type="EMBL" id="JFYO01000002">
    <property type="protein sequence ID" value="EZP29114.1"/>
    <property type="molecule type" value="Genomic_DNA"/>
</dbReference>
<comment type="caution">
    <text evidence="1">The sequence shown here is derived from an EMBL/GenBank/DDBJ whole genome shotgun (WGS) entry which is preliminary data.</text>
</comment>
<gene>
    <name evidence="1" type="ORF">BW34_00631</name>
</gene>
<keyword evidence="2" id="KW-1185">Reference proteome</keyword>
<dbReference type="PATRIC" id="fig|273677.3.peg.616"/>
<reference evidence="1 2" key="1">
    <citation type="submission" date="2014-03" db="EMBL/GenBank/DDBJ databases">
        <title>Draft Genome Sequences of 13 Willow Endophytes.</title>
        <authorList>
            <person name="Gan H.Y."/>
            <person name="Gan H.M."/>
            <person name="Savka M.A."/>
            <person name="Hudson A.O."/>
        </authorList>
    </citation>
    <scope>NUCLEOTIDE SEQUENCE [LARGE SCALE GENOMIC DNA]</scope>
    <source>
        <strain evidence="1 2">RIT293</strain>
    </source>
</reference>
<evidence type="ECO:0000313" key="2">
    <source>
        <dbReference type="Proteomes" id="UP000024001"/>
    </source>
</evidence>
<accession>A0A031FW93</accession>
<evidence type="ECO:0000313" key="1">
    <source>
        <dbReference type="EMBL" id="EZP29114.1"/>
    </source>
</evidence>
<name>A0A031FW93_9MICO</name>
<proteinExistence type="predicted"/>